<protein>
    <submittedName>
        <fullName evidence="1">Uncharacterized protein</fullName>
    </submittedName>
</protein>
<proteinExistence type="predicted"/>
<accession>A0ABU5QLP3</accession>
<dbReference type="RefSeq" id="WP_323248751.1">
    <property type="nucleotide sequence ID" value="NZ_JAYFUL010000011.1"/>
</dbReference>
<dbReference type="PROSITE" id="PS51257">
    <property type="entry name" value="PROKAR_LIPOPROTEIN"/>
    <property type="match status" value="1"/>
</dbReference>
<organism evidence="1 2">
    <name type="scientific">Arcicella aquatica</name>
    <dbReference type="NCBI Taxonomy" id="217141"/>
    <lineage>
        <taxon>Bacteria</taxon>
        <taxon>Pseudomonadati</taxon>
        <taxon>Bacteroidota</taxon>
        <taxon>Cytophagia</taxon>
        <taxon>Cytophagales</taxon>
        <taxon>Flectobacillaceae</taxon>
        <taxon>Arcicella</taxon>
    </lineage>
</organism>
<dbReference type="EMBL" id="JAYFUL010000011">
    <property type="protein sequence ID" value="MEA5257987.1"/>
    <property type="molecule type" value="Genomic_DNA"/>
</dbReference>
<name>A0ABU5QLP3_9BACT</name>
<gene>
    <name evidence="1" type="ORF">VB264_09330</name>
</gene>
<sequence length="143" mass="16093">MKNKNFNFSFKYFLMIMIAISISSCSKKIAFLNSSVVPAARGDVQVHKDKNMNYVINVHISELAEVSRLSPPRQFYIIWMVTDQDITKNIGKLNSKMGGISQQLNASFETVSAFKPNKIFITAEDDASVQFPNSQIILSTDSF</sequence>
<comment type="caution">
    <text evidence="1">The sequence shown here is derived from an EMBL/GenBank/DDBJ whole genome shotgun (WGS) entry which is preliminary data.</text>
</comment>
<dbReference type="Proteomes" id="UP001304671">
    <property type="component" value="Unassembled WGS sequence"/>
</dbReference>
<reference evidence="1 2" key="1">
    <citation type="submission" date="2023-12" db="EMBL/GenBank/DDBJ databases">
        <title>Novel species of the genus Arcicella isolated from rivers.</title>
        <authorList>
            <person name="Lu H."/>
        </authorList>
    </citation>
    <scope>NUCLEOTIDE SEQUENCE [LARGE SCALE GENOMIC DNA]</scope>
    <source>
        <strain evidence="1 2">LMG 21963</strain>
    </source>
</reference>
<evidence type="ECO:0000313" key="2">
    <source>
        <dbReference type="Proteomes" id="UP001304671"/>
    </source>
</evidence>
<keyword evidence="2" id="KW-1185">Reference proteome</keyword>
<evidence type="ECO:0000313" key="1">
    <source>
        <dbReference type="EMBL" id="MEA5257987.1"/>
    </source>
</evidence>